<proteinExistence type="predicted"/>
<dbReference type="EMBL" id="ANIZ01002882">
    <property type="protein sequence ID" value="ETI37503.1"/>
    <property type="molecule type" value="Genomic_DNA"/>
</dbReference>
<sequence length="188" mass="20507">MEAFASSCTSTPRGSMTPQNAIVQLPAVPSLLVASATPRSTIPPLPSQPSPAGDADLSPPSTQTGAAATVFSKRAASSSRKGEKKAKNGARAEKRFVWSNAMVVDLLEMRFNDKEVKRRIESADTSMKKRLAWQYFATRLSEKLNVVLSGTQVSTKYKKLKCEYRQGKSARSDTRNIGRKTTLNYGGY</sequence>
<evidence type="ECO:0008006" key="4">
    <source>
        <dbReference type="Google" id="ProtNLM"/>
    </source>
</evidence>
<dbReference type="Proteomes" id="UP000018721">
    <property type="component" value="Unassembled WGS sequence"/>
</dbReference>
<accession>V9EG43</accession>
<protein>
    <recommendedName>
        <fullName evidence="4">Myb/SANT-like domain-containing protein</fullName>
    </recommendedName>
</protein>
<evidence type="ECO:0000313" key="2">
    <source>
        <dbReference type="EMBL" id="ETI37503.1"/>
    </source>
</evidence>
<comment type="caution">
    <text evidence="2">The sequence shown here is derived from an EMBL/GenBank/DDBJ whole genome shotgun (WGS) entry which is preliminary data.</text>
</comment>
<evidence type="ECO:0000256" key="1">
    <source>
        <dbReference type="SAM" id="MobiDB-lite"/>
    </source>
</evidence>
<name>V9EG43_PHYNI</name>
<feature type="region of interest" description="Disordered" evidence="1">
    <location>
        <begin position="1"/>
        <end position="21"/>
    </location>
</feature>
<organism evidence="2 3">
    <name type="scientific">Phytophthora nicotianae P1569</name>
    <dbReference type="NCBI Taxonomy" id="1317065"/>
    <lineage>
        <taxon>Eukaryota</taxon>
        <taxon>Sar</taxon>
        <taxon>Stramenopiles</taxon>
        <taxon>Oomycota</taxon>
        <taxon>Peronosporomycetes</taxon>
        <taxon>Peronosporales</taxon>
        <taxon>Peronosporaceae</taxon>
        <taxon>Phytophthora</taxon>
    </lineage>
</organism>
<dbReference type="AlphaFoldDB" id="V9EG43"/>
<dbReference type="OrthoDB" id="121349at2759"/>
<evidence type="ECO:0000313" key="3">
    <source>
        <dbReference type="Proteomes" id="UP000018721"/>
    </source>
</evidence>
<keyword evidence="3" id="KW-1185">Reference proteome</keyword>
<dbReference type="HOGENOM" id="CLU_1443649_0_0_1"/>
<reference evidence="2 3" key="1">
    <citation type="submission" date="2013-11" db="EMBL/GenBank/DDBJ databases">
        <title>The Genome Sequence of Phytophthora parasitica P1569.</title>
        <authorList>
            <consortium name="The Broad Institute Genomics Platform"/>
            <person name="Russ C."/>
            <person name="Tyler B."/>
            <person name="Panabieres F."/>
            <person name="Shan W."/>
            <person name="Tripathy S."/>
            <person name="Grunwald N."/>
            <person name="Machado M."/>
            <person name="Johnson C.S."/>
            <person name="Arredondo F."/>
            <person name="Hong C."/>
            <person name="Coffey M."/>
            <person name="Young S.K."/>
            <person name="Zeng Q."/>
            <person name="Gargeya S."/>
            <person name="Fitzgerald M."/>
            <person name="Abouelleil A."/>
            <person name="Alvarado L."/>
            <person name="Chapman S.B."/>
            <person name="Gainer-Dewar J."/>
            <person name="Goldberg J."/>
            <person name="Griggs A."/>
            <person name="Gujja S."/>
            <person name="Hansen M."/>
            <person name="Howarth C."/>
            <person name="Imamovic A."/>
            <person name="Ireland A."/>
            <person name="Larimer J."/>
            <person name="McCowan C."/>
            <person name="Murphy C."/>
            <person name="Pearson M."/>
            <person name="Poon T.W."/>
            <person name="Priest M."/>
            <person name="Roberts A."/>
            <person name="Saif S."/>
            <person name="Shea T."/>
            <person name="Sykes S."/>
            <person name="Wortman J."/>
            <person name="Nusbaum C."/>
            <person name="Birren B."/>
        </authorList>
    </citation>
    <scope>NUCLEOTIDE SEQUENCE [LARGE SCALE GENOMIC DNA]</scope>
    <source>
        <strain evidence="2 3">P1569</strain>
    </source>
</reference>
<dbReference type="eggNOG" id="ENOG502RH3X">
    <property type="taxonomic scope" value="Eukaryota"/>
</dbReference>
<feature type="region of interest" description="Disordered" evidence="1">
    <location>
        <begin position="37"/>
        <end position="90"/>
    </location>
</feature>
<gene>
    <name evidence="2" type="ORF">F443_16531</name>
</gene>